<evidence type="ECO:0000256" key="1">
    <source>
        <dbReference type="SAM" id="Phobius"/>
    </source>
</evidence>
<keyword evidence="1" id="KW-0812">Transmembrane</keyword>
<dbReference type="InParanoid" id="A0A0C3FZ36"/>
<dbReference type="HOGENOM" id="CLU_1448227_0_0_1"/>
<feature type="transmembrane region" description="Helical" evidence="1">
    <location>
        <begin position="78"/>
        <end position="103"/>
    </location>
</feature>
<keyword evidence="3" id="KW-1185">Reference proteome</keyword>
<dbReference type="EMBL" id="KN832974">
    <property type="protein sequence ID" value="KIM89570.1"/>
    <property type="molecule type" value="Genomic_DNA"/>
</dbReference>
<protein>
    <submittedName>
        <fullName evidence="2">Uncharacterized protein</fullName>
    </submittedName>
</protein>
<name>A0A0C3FZ36_PILCF</name>
<reference evidence="3" key="2">
    <citation type="submission" date="2015-01" db="EMBL/GenBank/DDBJ databases">
        <title>Evolutionary Origins and Diversification of the Mycorrhizal Mutualists.</title>
        <authorList>
            <consortium name="DOE Joint Genome Institute"/>
            <consortium name="Mycorrhizal Genomics Consortium"/>
            <person name="Kohler A."/>
            <person name="Kuo A."/>
            <person name="Nagy L.G."/>
            <person name="Floudas D."/>
            <person name="Copeland A."/>
            <person name="Barry K.W."/>
            <person name="Cichocki N."/>
            <person name="Veneault-Fourrey C."/>
            <person name="LaButti K."/>
            <person name="Lindquist E.A."/>
            <person name="Lipzen A."/>
            <person name="Lundell T."/>
            <person name="Morin E."/>
            <person name="Murat C."/>
            <person name="Riley R."/>
            <person name="Ohm R."/>
            <person name="Sun H."/>
            <person name="Tunlid A."/>
            <person name="Henrissat B."/>
            <person name="Grigoriev I.V."/>
            <person name="Hibbett D.S."/>
            <person name="Martin F."/>
        </authorList>
    </citation>
    <scope>NUCLEOTIDE SEQUENCE [LARGE SCALE GENOMIC DNA]</scope>
    <source>
        <strain evidence="3">F 1598</strain>
    </source>
</reference>
<keyword evidence="1" id="KW-0472">Membrane</keyword>
<sequence length="187" mass="20642">MPHLKLSSPPLNLLPKLSISSASNIALECSFAWVDWSFVGIERKFEPEEVVDGWLRDWIDFGFGSIWRRGGGNIVVEVVVRAGVVVIVLVGVVVVVGDVVVVVEELDEKKIDVFVSFCIFFYYTPSTSPPPTSSYSYINFPFFISPSTSPSAKPSSSRESVASCGSGIWSVEEVGHEPMTHERPRQE</sequence>
<reference evidence="2 3" key="1">
    <citation type="submission" date="2014-04" db="EMBL/GenBank/DDBJ databases">
        <authorList>
            <consortium name="DOE Joint Genome Institute"/>
            <person name="Kuo A."/>
            <person name="Tarkka M."/>
            <person name="Buscot F."/>
            <person name="Kohler A."/>
            <person name="Nagy L.G."/>
            <person name="Floudas D."/>
            <person name="Copeland A."/>
            <person name="Barry K.W."/>
            <person name="Cichocki N."/>
            <person name="Veneault-Fourrey C."/>
            <person name="LaButti K."/>
            <person name="Lindquist E.A."/>
            <person name="Lipzen A."/>
            <person name="Lundell T."/>
            <person name="Morin E."/>
            <person name="Murat C."/>
            <person name="Sun H."/>
            <person name="Tunlid A."/>
            <person name="Henrissat B."/>
            <person name="Grigoriev I.V."/>
            <person name="Hibbett D.S."/>
            <person name="Martin F."/>
            <person name="Nordberg H.P."/>
            <person name="Cantor M.N."/>
            <person name="Hua S.X."/>
        </authorList>
    </citation>
    <scope>NUCLEOTIDE SEQUENCE [LARGE SCALE GENOMIC DNA]</scope>
    <source>
        <strain evidence="2 3">F 1598</strain>
    </source>
</reference>
<dbReference type="AlphaFoldDB" id="A0A0C3FZ36"/>
<evidence type="ECO:0000313" key="3">
    <source>
        <dbReference type="Proteomes" id="UP000054166"/>
    </source>
</evidence>
<keyword evidence="1" id="KW-1133">Transmembrane helix</keyword>
<accession>A0A0C3FZ36</accession>
<dbReference type="Proteomes" id="UP000054166">
    <property type="component" value="Unassembled WGS sequence"/>
</dbReference>
<evidence type="ECO:0000313" key="2">
    <source>
        <dbReference type="EMBL" id="KIM89570.1"/>
    </source>
</evidence>
<organism evidence="2 3">
    <name type="scientific">Piloderma croceum (strain F 1598)</name>
    <dbReference type="NCBI Taxonomy" id="765440"/>
    <lineage>
        <taxon>Eukaryota</taxon>
        <taxon>Fungi</taxon>
        <taxon>Dikarya</taxon>
        <taxon>Basidiomycota</taxon>
        <taxon>Agaricomycotina</taxon>
        <taxon>Agaricomycetes</taxon>
        <taxon>Agaricomycetidae</taxon>
        <taxon>Atheliales</taxon>
        <taxon>Atheliaceae</taxon>
        <taxon>Piloderma</taxon>
    </lineage>
</organism>
<proteinExistence type="predicted"/>
<gene>
    <name evidence="2" type="ORF">PILCRDRAFT_1916</name>
</gene>